<dbReference type="PANTHER" id="PTHR19136:SF86">
    <property type="entry name" value="ADENOSYLCOBINAMIDE-PHOSPHATE GUANYLYLTRANSFERASE"/>
    <property type="match status" value="1"/>
</dbReference>
<reference evidence="3 4" key="1">
    <citation type="journal article" date="2011" name="Stand. Genomic Sci.">
        <title>Complete genome sequence of the hyperthermophilic chemolithoautotroph Pyrolobus fumarii type strain (1A).</title>
        <authorList>
            <person name="Anderson I."/>
            <person name="Goker M."/>
            <person name="Nolan M."/>
            <person name="Lucas S."/>
            <person name="Hammon N."/>
            <person name="Deshpande S."/>
            <person name="Cheng J.F."/>
            <person name="Tapia R."/>
            <person name="Han C."/>
            <person name="Goodwin L."/>
            <person name="Pitluck S."/>
            <person name="Huntemann M."/>
            <person name="Liolios K."/>
            <person name="Ivanova N."/>
            <person name="Pagani I."/>
            <person name="Mavromatis K."/>
            <person name="Ovchinikova G."/>
            <person name="Pati A."/>
            <person name="Chen A."/>
            <person name="Palaniappan K."/>
            <person name="Land M."/>
            <person name="Hauser L."/>
            <person name="Brambilla E.M."/>
            <person name="Huber H."/>
            <person name="Yasawong M."/>
            <person name="Rohde M."/>
            <person name="Spring S."/>
            <person name="Abt B."/>
            <person name="Sikorski J."/>
            <person name="Wirth R."/>
            <person name="Detter J.C."/>
            <person name="Woyke T."/>
            <person name="Bristow J."/>
            <person name="Eisen J.A."/>
            <person name="Markowitz V."/>
            <person name="Hugenholtz P."/>
            <person name="Kyrpides N.C."/>
            <person name="Klenk H.P."/>
            <person name="Lapidus A."/>
        </authorList>
    </citation>
    <scope>NUCLEOTIDE SEQUENCE [LARGE SCALE GENOMIC DNA]</scope>
    <source>
        <strain evidence="4">DSM 11204 / 1A</strain>
    </source>
</reference>
<dbReference type="PANTHER" id="PTHR19136">
    <property type="entry name" value="MOLYBDENUM COFACTOR GUANYLYLTRANSFERASE"/>
    <property type="match status" value="1"/>
</dbReference>
<proteinExistence type="predicted"/>
<dbReference type="AlphaFoldDB" id="G0EGQ6"/>
<dbReference type="SUPFAM" id="SSF53448">
    <property type="entry name" value="Nucleotide-diphospho-sugar transferases"/>
    <property type="match status" value="1"/>
</dbReference>
<name>G0EGQ6_PYRF1</name>
<dbReference type="Proteomes" id="UP000001037">
    <property type="component" value="Chromosome"/>
</dbReference>
<organism evidence="3 4">
    <name type="scientific">Pyrolobus fumarii (strain DSM 11204 / 1A)</name>
    <dbReference type="NCBI Taxonomy" id="694429"/>
    <lineage>
        <taxon>Archaea</taxon>
        <taxon>Thermoproteota</taxon>
        <taxon>Thermoprotei</taxon>
        <taxon>Desulfurococcales</taxon>
        <taxon>Pyrodictiaceae</taxon>
        <taxon>Pyrolobus</taxon>
    </lineage>
</organism>
<dbReference type="InterPro" id="IPR029044">
    <property type="entry name" value="Nucleotide-diphossugar_trans"/>
</dbReference>
<dbReference type="eggNOG" id="arCOG01871">
    <property type="taxonomic scope" value="Archaea"/>
</dbReference>
<evidence type="ECO:0000259" key="2">
    <source>
        <dbReference type="Pfam" id="PF12804"/>
    </source>
</evidence>
<evidence type="ECO:0000313" key="4">
    <source>
        <dbReference type="Proteomes" id="UP000001037"/>
    </source>
</evidence>
<accession>G0EGQ6</accession>
<gene>
    <name evidence="3" type="ordered locus">Pyrfu_1346</name>
</gene>
<keyword evidence="1" id="KW-0808">Transferase</keyword>
<evidence type="ECO:0000256" key="1">
    <source>
        <dbReference type="ARBA" id="ARBA00022679"/>
    </source>
</evidence>
<dbReference type="EMBL" id="CP002838">
    <property type="protein sequence ID" value="AEM39204.1"/>
    <property type="molecule type" value="Genomic_DNA"/>
</dbReference>
<dbReference type="InParanoid" id="G0EGQ6"/>
<sequence>MMVVSGVARDEHGAIRLVCLVMAGGRGSRLGGVVKPTLRVCGKTLIEHVLHALQGLCRSVVIAVSGYTLNAVQGYCVNPNVECVYTPGSGYVEDLRLCLRLVRNRPLLVAPSDAIVDPACLANAVAQALNANSDIVTFVARGEPTGFSLFLSGEDGTWTNMQLTCVLDVDEPRDLMEVEKVCDSMAGGRRQE</sequence>
<protein>
    <submittedName>
        <fullName evidence="3">Nucleoside triphosphate</fullName>
    </submittedName>
</protein>
<dbReference type="Gene3D" id="3.90.550.10">
    <property type="entry name" value="Spore Coat Polysaccharide Biosynthesis Protein SpsA, Chain A"/>
    <property type="match status" value="1"/>
</dbReference>
<dbReference type="GO" id="GO:0016779">
    <property type="term" value="F:nucleotidyltransferase activity"/>
    <property type="evidence" value="ECO:0007669"/>
    <property type="project" value="TreeGrafter"/>
</dbReference>
<feature type="domain" description="MobA-like NTP transferase" evidence="2">
    <location>
        <begin position="19"/>
        <end position="144"/>
    </location>
</feature>
<dbReference type="KEGG" id="pfm:Pyrfu_1346"/>
<dbReference type="Pfam" id="PF12804">
    <property type="entry name" value="NTP_transf_3"/>
    <property type="match status" value="1"/>
</dbReference>
<dbReference type="HOGENOM" id="CLU_098907_1_0_2"/>
<keyword evidence="4" id="KW-1185">Reference proteome</keyword>
<dbReference type="STRING" id="694429.Pyrfu_1346"/>
<dbReference type="InterPro" id="IPR025877">
    <property type="entry name" value="MobA-like_NTP_Trfase"/>
</dbReference>
<evidence type="ECO:0000313" key="3">
    <source>
        <dbReference type="EMBL" id="AEM39204.1"/>
    </source>
</evidence>